<dbReference type="Gene3D" id="3.40.630.40">
    <property type="entry name" value="Zn-dependent exopeptidases"/>
    <property type="match status" value="1"/>
</dbReference>
<proteinExistence type="predicted"/>
<name>A0A918UR99_9CAUL</name>
<organism evidence="1 2">
    <name type="scientific">Asticcacaulis endophyticus</name>
    <dbReference type="NCBI Taxonomy" id="1395890"/>
    <lineage>
        <taxon>Bacteria</taxon>
        <taxon>Pseudomonadati</taxon>
        <taxon>Pseudomonadota</taxon>
        <taxon>Alphaproteobacteria</taxon>
        <taxon>Caulobacterales</taxon>
        <taxon>Caulobacteraceae</taxon>
        <taxon>Asticcacaulis</taxon>
    </lineage>
</organism>
<dbReference type="Pfam" id="PF05013">
    <property type="entry name" value="FGase"/>
    <property type="match status" value="1"/>
</dbReference>
<keyword evidence="2" id="KW-1185">Reference proteome</keyword>
<dbReference type="EMBL" id="BMZB01000001">
    <property type="protein sequence ID" value="GGZ28506.1"/>
    <property type="molecule type" value="Genomic_DNA"/>
</dbReference>
<comment type="caution">
    <text evidence="1">The sequence shown here is derived from an EMBL/GenBank/DDBJ whole genome shotgun (WGS) entry which is preliminary data.</text>
</comment>
<accession>A0A918UR99</accession>
<protein>
    <submittedName>
        <fullName evidence="1">N-formylglutamate amidohydrolase</fullName>
    </submittedName>
</protein>
<dbReference type="SUPFAM" id="SSF53187">
    <property type="entry name" value="Zn-dependent exopeptidases"/>
    <property type="match status" value="1"/>
</dbReference>
<reference evidence="1" key="1">
    <citation type="journal article" date="2014" name="Int. J. Syst. Evol. Microbiol.">
        <title>Complete genome sequence of Corynebacterium casei LMG S-19264T (=DSM 44701T), isolated from a smear-ripened cheese.</title>
        <authorList>
            <consortium name="US DOE Joint Genome Institute (JGI-PGF)"/>
            <person name="Walter F."/>
            <person name="Albersmeier A."/>
            <person name="Kalinowski J."/>
            <person name="Ruckert C."/>
        </authorList>
    </citation>
    <scope>NUCLEOTIDE SEQUENCE</scope>
    <source>
        <strain evidence="1">KCTC 32296</strain>
    </source>
</reference>
<dbReference type="Proteomes" id="UP000662572">
    <property type="component" value="Unassembled WGS sequence"/>
</dbReference>
<reference evidence="1" key="2">
    <citation type="submission" date="2020-09" db="EMBL/GenBank/DDBJ databases">
        <authorList>
            <person name="Sun Q."/>
            <person name="Kim S."/>
        </authorList>
    </citation>
    <scope>NUCLEOTIDE SEQUENCE</scope>
    <source>
        <strain evidence="1">KCTC 32296</strain>
    </source>
</reference>
<gene>
    <name evidence="1" type="ORF">GCM10011273_12910</name>
</gene>
<sequence>MDTNVSQLWHLSRDFIPAVDVIEPDGGEGWPLVFGLPHSGRYYPDSFVQAAREALPVLRSTEDAYVDDLIGFSKDMHIRCVRAVYGRSFVDVNRDPRELDARLIKGALPRDALTQTLRVRSGFGVIPRCLSGQREIHLHPIGIDEAKIRIARVHAPYHHALNYLLRQGCAQFGTIMFIDWHSMPSTTQAGGSRKLPDIVLGDLYGETCAPELTRFVKKQLEAQGLKVGLNMPFAGGYNMETYGKPHRGVHALQIEINRALYMDEATLERTAGFATLKAALASVIEVLKTFRLGTP</sequence>
<dbReference type="RefSeq" id="WP_189485559.1">
    <property type="nucleotide sequence ID" value="NZ_BMZB01000001.1"/>
</dbReference>
<evidence type="ECO:0000313" key="2">
    <source>
        <dbReference type="Proteomes" id="UP000662572"/>
    </source>
</evidence>
<dbReference type="InterPro" id="IPR007709">
    <property type="entry name" value="N-FG_amidohydro"/>
</dbReference>
<evidence type="ECO:0000313" key="1">
    <source>
        <dbReference type="EMBL" id="GGZ28506.1"/>
    </source>
</evidence>
<dbReference type="AlphaFoldDB" id="A0A918UR99"/>